<dbReference type="Gene3D" id="3.40.930.10">
    <property type="entry name" value="Mannitol-specific EII, Chain A"/>
    <property type="match status" value="1"/>
</dbReference>
<comment type="function">
    <text evidence="8">The phosphoenolpyruvate-dependent sugar phosphotransferase system (sugar PTS), a major carbohydrate active transport system, catalyzes the phosphorylation of incoming sugar substrates concomitantly with their translocation across the cell membrane. The enzyme II UlaABC PTS system is involved in ascorbate transport.</text>
</comment>
<keyword evidence="4" id="KW-0597">Phosphoprotein</keyword>
<evidence type="ECO:0000259" key="11">
    <source>
        <dbReference type="PROSITE" id="PS51094"/>
    </source>
</evidence>
<feature type="domain" description="PTS EIIA type-2" evidence="11">
    <location>
        <begin position="3"/>
        <end position="151"/>
    </location>
</feature>
<keyword evidence="5" id="KW-0808">Transferase</keyword>
<protein>
    <recommendedName>
        <fullName evidence="9">Ascorbate-specific PTS system EIIA component</fullName>
    </recommendedName>
    <alternativeName>
        <fullName evidence="10">Ascorbate-specific phosphotransferase enzyme IIA component</fullName>
    </alternativeName>
</protein>
<dbReference type="GO" id="GO:0005737">
    <property type="term" value="C:cytoplasm"/>
    <property type="evidence" value="ECO:0007669"/>
    <property type="project" value="UniProtKB-SubCell"/>
</dbReference>
<keyword evidence="2" id="KW-0813">Transport</keyword>
<accession>A0A510JB20</accession>
<dbReference type="SUPFAM" id="SSF55804">
    <property type="entry name" value="Phoshotransferase/anion transport protein"/>
    <property type="match status" value="1"/>
</dbReference>
<evidence type="ECO:0000256" key="9">
    <source>
        <dbReference type="ARBA" id="ARBA00041175"/>
    </source>
</evidence>
<dbReference type="PROSITE" id="PS51094">
    <property type="entry name" value="PTS_EIIA_TYPE_2"/>
    <property type="match status" value="1"/>
</dbReference>
<reference evidence="12 13" key="1">
    <citation type="submission" date="2019-07" db="EMBL/GenBank/DDBJ databases">
        <title>Complete Genome Sequence of Leptotrichia goodfellowii Strain JCM 16774.</title>
        <authorList>
            <person name="Watanabe S."/>
            <person name="Cui L."/>
        </authorList>
    </citation>
    <scope>NUCLEOTIDE SEQUENCE [LARGE SCALE GENOMIC DNA]</scope>
    <source>
        <strain evidence="12 13">JCM16774</strain>
    </source>
</reference>
<gene>
    <name evidence="12" type="ORF">JCM16774_0250</name>
</gene>
<evidence type="ECO:0000256" key="3">
    <source>
        <dbReference type="ARBA" id="ARBA00022490"/>
    </source>
</evidence>
<dbReference type="STRING" id="714315.GCA_000516535_00264"/>
<dbReference type="CDD" id="cd00211">
    <property type="entry name" value="PTS_IIA_fru"/>
    <property type="match status" value="1"/>
</dbReference>
<dbReference type="RefSeq" id="WP_006808285.1">
    <property type="nucleotide sequence ID" value="NZ_AP019822.1"/>
</dbReference>
<keyword evidence="6" id="KW-0598">Phosphotransferase system</keyword>
<dbReference type="Proteomes" id="UP000321606">
    <property type="component" value="Chromosome"/>
</dbReference>
<dbReference type="KEGG" id="lgo:JCM16774_0250"/>
<dbReference type="AlphaFoldDB" id="A0A510JB20"/>
<evidence type="ECO:0000256" key="1">
    <source>
        <dbReference type="ARBA" id="ARBA00004496"/>
    </source>
</evidence>
<proteinExistence type="predicted"/>
<evidence type="ECO:0000256" key="10">
    <source>
        <dbReference type="ARBA" id="ARBA00042072"/>
    </source>
</evidence>
<keyword evidence="3" id="KW-0963">Cytoplasm</keyword>
<dbReference type="EMBL" id="AP019822">
    <property type="protein sequence ID" value="BBM35343.1"/>
    <property type="molecule type" value="Genomic_DNA"/>
</dbReference>
<dbReference type="InterPro" id="IPR016152">
    <property type="entry name" value="PTrfase/Anion_transptr"/>
</dbReference>
<evidence type="ECO:0000256" key="8">
    <source>
        <dbReference type="ARBA" id="ARBA00037387"/>
    </source>
</evidence>
<dbReference type="GO" id="GO:0009401">
    <property type="term" value="P:phosphoenolpyruvate-dependent sugar phosphotransferase system"/>
    <property type="evidence" value="ECO:0007669"/>
    <property type="project" value="UniProtKB-KW"/>
</dbReference>
<evidence type="ECO:0000313" key="12">
    <source>
        <dbReference type="EMBL" id="BBM35343.1"/>
    </source>
</evidence>
<evidence type="ECO:0000256" key="2">
    <source>
        <dbReference type="ARBA" id="ARBA00022448"/>
    </source>
</evidence>
<evidence type="ECO:0000256" key="4">
    <source>
        <dbReference type="ARBA" id="ARBA00022553"/>
    </source>
</evidence>
<dbReference type="GO" id="GO:0016301">
    <property type="term" value="F:kinase activity"/>
    <property type="evidence" value="ECO:0007669"/>
    <property type="project" value="UniProtKB-KW"/>
</dbReference>
<evidence type="ECO:0000256" key="6">
    <source>
        <dbReference type="ARBA" id="ARBA00022683"/>
    </source>
</evidence>
<comment type="subcellular location">
    <subcellularLocation>
        <location evidence="1">Cytoplasm</location>
    </subcellularLocation>
</comment>
<evidence type="ECO:0000256" key="5">
    <source>
        <dbReference type="ARBA" id="ARBA00022679"/>
    </source>
</evidence>
<dbReference type="InterPro" id="IPR002178">
    <property type="entry name" value="PTS_EIIA_type-2_dom"/>
</dbReference>
<keyword evidence="7" id="KW-0418">Kinase</keyword>
<dbReference type="Pfam" id="PF00359">
    <property type="entry name" value="PTS_EIIA_2"/>
    <property type="match status" value="1"/>
</dbReference>
<evidence type="ECO:0000313" key="13">
    <source>
        <dbReference type="Proteomes" id="UP000321606"/>
    </source>
</evidence>
<name>A0A510JB20_9FUSO</name>
<dbReference type="PANTHER" id="PTHR36203">
    <property type="entry name" value="ASCORBATE-SPECIFIC PTS SYSTEM EIIA COMPONENT"/>
    <property type="match status" value="1"/>
</dbReference>
<sequence length="153" mass="18075">MAEIISKKLINLDLEAENWEEAIMKGGEILIKEGYIEKKYVETLLKISRDEGPYYIITKNIALPHVRPEEGVKKRGFSFIRLKRPLDFGSKENDPVKYIIFLMALNSEEHINLIKFISKIIEDKNFFELVEKNRQNNEKNREIVYKYLNNIIV</sequence>
<evidence type="ECO:0000256" key="7">
    <source>
        <dbReference type="ARBA" id="ARBA00022777"/>
    </source>
</evidence>
<dbReference type="PANTHER" id="PTHR36203:SF1">
    <property type="entry name" value="ASCORBATE-SPECIFIC PTS SYSTEM EIIA COMPONENT"/>
    <property type="match status" value="1"/>
</dbReference>
<organism evidence="12 13">
    <name type="scientific">Pseudoleptotrichia goodfellowii</name>
    <dbReference type="NCBI Taxonomy" id="157692"/>
    <lineage>
        <taxon>Bacteria</taxon>
        <taxon>Fusobacteriati</taxon>
        <taxon>Fusobacteriota</taxon>
        <taxon>Fusobacteriia</taxon>
        <taxon>Fusobacteriales</taxon>
        <taxon>Leptotrichiaceae</taxon>
        <taxon>Pseudoleptotrichia</taxon>
    </lineage>
</organism>
<dbReference type="InterPro" id="IPR051351">
    <property type="entry name" value="Ascorbate-PTS_EIIA_comp"/>
</dbReference>